<organism evidence="11 12">
    <name type="scientific">Acetobacter senegalensis</name>
    <dbReference type="NCBI Taxonomy" id="446692"/>
    <lineage>
        <taxon>Bacteria</taxon>
        <taxon>Pseudomonadati</taxon>
        <taxon>Pseudomonadota</taxon>
        <taxon>Alphaproteobacteria</taxon>
        <taxon>Acetobacterales</taxon>
        <taxon>Acetobacteraceae</taxon>
        <taxon>Acetobacter</taxon>
    </lineage>
</organism>
<comment type="cofactor">
    <cofactor evidence="1 8">
        <name>Mg(2+)</name>
        <dbReference type="ChEBI" id="CHEBI:18420"/>
    </cofactor>
</comment>
<gene>
    <name evidence="11" type="primary">ntrR</name>
    <name evidence="8" type="synonym">vapC</name>
    <name evidence="11" type="ORF">ASN_2388</name>
</gene>
<keyword evidence="4 8" id="KW-0479">Metal-binding</keyword>
<dbReference type="EMBL" id="LN606600">
    <property type="protein sequence ID" value="CEF41678.1"/>
    <property type="molecule type" value="Genomic_DNA"/>
</dbReference>
<dbReference type="PANTHER" id="PTHR33653:SF1">
    <property type="entry name" value="RIBONUCLEASE VAPC2"/>
    <property type="match status" value="1"/>
</dbReference>
<comment type="function">
    <text evidence="8">Toxic component of a toxin-antitoxin (TA) system. An RNase.</text>
</comment>
<dbReference type="KEGG" id="asz:ASN_2388"/>
<evidence type="ECO:0000256" key="5">
    <source>
        <dbReference type="ARBA" id="ARBA00022801"/>
    </source>
</evidence>
<dbReference type="InterPro" id="IPR029060">
    <property type="entry name" value="PIN-like_dom_sf"/>
</dbReference>
<dbReference type="PANTHER" id="PTHR33653">
    <property type="entry name" value="RIBONUCLEASE VAPC2"/>
    <property type="match status" value="1"/>
</dbReference>
<keyword evidence="5 8" id="KW-0378">Hydrolase</keyword>
<dbReference type="PATRIC" id="fig|446692.3.peg.2483"/>
<dbReference type="GO" id="GO:0090729">
    <property type="term" value="F:toxin activity"/>
    <property type="evidence" value="ECO:0007669"/>
    <property type="project" value="UniProtKB-KW"/>
</dbReference>
<proteinExistence type="inferred from homology"/>
<evidence type="ECO:0000313" key="11">
    <source>
        <dbReference type="EMBL" id="CEF41678.1"/>
    </source>
</evidence>
<accession>A0A0U4Y464</accession>
<dbReference type="SUPFAM" id="SSF88723">
    <property type="entry name" value="PIN domain-like"/>
    <property type="match status" value="1"/>
</dbReference>
<keyword evidence="8" id="KW-0800">Toxin</keyword>
<dbReference type="Proteomes" id="UP000056109">
    <property type="component" value="Chromosome I"/>
</dbReference>
<evidence type="ECO:0000256" key="6">
    <source>
        <dbReference type="ARBA" id="ARBA00022842"/>
    </source>
</evidence>
<evidence type="ECO:0000256" key="9">
    <source>
        <dbReference type="SAM" id="MobiDB-lite"/>
    </source>
</evidence>
<dbReference type="AlphaFoldDB" id="A0A0U4Y464"/>
<comment type="similarity">
    <text evidence="7 8">Belongs to the PINc/VapC protein family.</text>
</comment>
<reference evidence="12" key="1">
    <citation type="submission" date="2014-09" db="EMBL/GenBank/DDBJ databases">
        <authorList>
            <person name="Illeghems K.G."/>
        </authorList>
    </citation>
    <scope>NUCLEOTIDE SEQUENCE [LARGE SCALE GENOMIC DNA]</scope>
    <source>
        <strain evidence="12">108B</strain>
    </source>
</reference>
<evidence type="ECO:0000313" key="12">
    <source>
        <dbReference type="Proteomes" id="UP000056109"/>
    </source>
</evidence>
<feature type="binding site" evidence="8">
    <location>
        <position position="125"/>
    </location>
    <ligand>
        <name>Mg(2+)</name>
        <dbReference type="ChEBI" id="CHEBI:18420"/>
    </ligand>
</feature>
<feature type="domain" description="PIN" evidence="10">
    <location>
        <begin position="29"/>
        <end position="148"/>
    </location>
</feature>
<evidence type="ECO:0000256" key="8">
    <source>
        <dbReference type="HAMAP-Rule" id="MF_00265"/>
    </source>
</evidence>
<protein>
    <recommendedName>
        <fullName evidence="8">Ribonuclease VapC</fullName>
        <shortName evidence="8">RNase VapC</shortName>
        <ecNumber evidence="8">3.1.-.-</ecNumber>
    </recommendedName>
    <alternativeName>
        <fullName evidence="8">Toxin VapC</fullName>
    </alternativeName>
</protein>
<evidence type="ECO:0000256" key="3">
    <source>
        <dbReference type="ARBA" id="ARBA00022722"/>
    </source>
</evidence>
<evidence type="ECO:0000256" key="7">
    <source>
        <dbReference type="ARBA" id="ARBA00038093"/>
    </source>
</evidence>
<dbReference type="SMART" id="SM00670">
    <property type="entry name" value="PINc"/>
    <property type="match status" value="1"/>
</dbReference>
<evidence type="ECO:0000256" key="4">
    <source>
        <dbReference type="ARBA" id="ARBA00022723"/>
    </source>
</evidence>
<dbReference type="GO" id="GO:0016787">
    <property type="term" value="F:hydrolase activity"/>
    <property type="evidence" value="ECO:0007669"/>
    <property type="project" value="UniProtKB-KW"/>
</dbReference>
<name>A0A0U4Y464_9PROT</name>
<evidence type="ECO:0000256" key="1">
    <source>
        <dbReference type="ARBA" id="ARBA00001946"/>
    </source>
</evidence>
<feature type="compositionally biased region" description="Basic residues" evidence="9">
    <location>
        <begin position="1"/>
        <end position="14"/>
    </location>
</feature>
<dbReference type="Gene3D" id="3.40.50.1010">
    <property type="entry name" value="5'-nuclease"/>
    <property type="match status" value="1"/>
</dbReference>
<feature type="binding site" evidence="8">
    <location>
        <position position="34"/>
    </location>
    <ligand>
        <name>Mg(2+)</name>
        <dbReference type="ChEBI" id="CHEBI:18420"/>
    </ligand>
</feature>
<dbReference type="GO" id="GO:0004540">
    <property type="term" value="F:RNA nuclease activity"/>
    <property type="evidence" value="ECO:0007669"/>
    <property type="project" value="InterPro"/>
</dbReference>
<dbReference type="CDD" id="cd18748">
    <property type="entry name" value="PIN_VapC4-5_FitB-like"/>
    <property type="match status" value="1"/>
</dbReference>
<dbReference type="HAMAP" id="MF_00265">
    <property type="entry name" value="VapC_Nob1"/>
    <property type="match status" value="1"/>
</dbReference>
<keyword evidence="3 8" id="KW-0540">Nuclease</keyword>
<keyword evidence="6 8" id="KW-0460">Magnesium</keyword>
<dbReference type="EC" id="3.1.-.-" evidence="8"/>
<dbReference type="GO" id="GO:0000287">
    <property type="term" value="F:magnesium ion binding"/>
    <property type="evidence" value="ECO:0007669"/>
    <property type="project" value="UniProtKB-UniRule"/>
</dbReference>
<evidence type="ECO:0000259" key="10">
    <source>
        <dbReference type="SMART" id="SM00670"/>
    </source>
</evidence>
<keyword evidence="2 8" id="KW-1277">Toxin-antitoxin system</keyword>
<feature type="region of interest" description="Disordered" evidence="9">
    <location>
        <begin position="1"/>
        <end position="20"/>
    </location>
</feature>
<dbReference type="InterPro" id="IPR002716">
    <property type="entry name" value="PIN_dom"/>
</dbReference>
<sequence>MARRTAAGPRRRFSRYSGRSRQTGRYSVSAYLLDTNIISDLVRNPSGPCARRIERIDPGDLCTSIIVAAELRYGCAKKGSAKLLNRVESVLAFVPVLPLDIPADCEYGGIRAELEAAGQTIGMNDLLIAAHAYTLKATLVTNNTREFMRIRGLKVENWLEDGT</sequence>
<dbReference type="InterPro" id="IPR022907">
    <property type="entry name" value="VapC_family"/>
</dbReference>
<evidence type="ECO:0000256" key="2">
    <source>
        <dbReference type="ARBA" id="ARBA00022649"/>
    </source>
</evidence>
<keyword evidence="12" id="KW-1185">Reference proteome</keyword>
<dbReference type="Pfam" id="PF01850">
    <property type="entry name" value="PIN"/>
    <property type="match status" value="1"/>
</dbReference>
<dbReference type="InterPro" id="IPR050556">
    <property type="entry name" value="Type_II_TA_system_RNase"/>
</dbReference>